<dbReference type="Proteomes" id="UP000619238">
    <property type="component" value="Unassembled WGS sequence"/>
</dbReference>
<evidence type="ECO:0000256" key="1">
    <source>
        <dbReference type="SAM" id="SignalP"/>
    </source>
</evidence>
<evidence type="ECO:0000313" key="2">
    <source>
        <dbReference type="EMBL" id="MBC8756994.1"/>
    </source>
</evidence>
<dbReference type="InterPro" id="IPR013783">
    <property type="entry name" value="Ig-like_fold"/>
</dbReference>
<feature type="signal peptide" evidence="1">
    <location>
        <begin position="1"/>
        <end position="19"/>
    </location>
</feature>
<feature type="chain" id="PRO_5047327202" evidence="1">
    <location>
        <begin position="20"/>
        <end position="404"/>
    </location>
</feature>
<dbReference type="EMBL" id="JACGWS010000015">
    <property type="protein sequence ID" value="MBC8756994.1"/>
    <property type="molecule type" value="Genomic_DNA"/>
</dbReference>
<sequence length="404" mass="44574">MNLKYIAVLCSFFFFASSAKELSAQTNEAIQLEISEREFTAGEPIVLKFSGTQNTSILLYCANSYGSTLITPKVENNQLHYTIPTQIATKIGAVNWKLVTENNSLSGTFTVLAQAKPVSMETYVGPPSIAAGGNDYTMLVVIPTDKLGNPLKSTTEVTVKHQFLANETNETVFTKNLIAYQNIYSPIESGRMLLSTECLGLNSKEYTVHVLPAVSTNFEIFAKRSHEYADGNQITTFTTSVLKDEHNNIVSDGSFVTFYITNSDGNLLKTSGMTIKGVATAKMMHPDHSATWSVKASVTGISESNTISLTYKKVMDDFTVAFSENNRNISVGPLKSFMNQLIPDGLQVKLIIYQNKKIIKEYSKESREGSVNFELNSNIFGNGNYDFEITTAGITKTFQGKKLW</sequence>
<reference evidence="2 3" key="1">
    <citation type="submission" date="2020-07" db="EMBL/GenBank/DDBJ databases">
        <title>Description of Kordia aestuariivivens sp. nov., isolated from a tidal flat.</title>
        <authorList>
            <person name="Park S."/>
            <person name="Yoon J.-H."/>
        </authorList>
    </citation>
    <scope>NUCLEOTIDE SEQUENCE [LARGE SCALE GENOMIC DNA]</scope>
    <source>
        <strain evidence="2 3">YSTF-M3</strain>
    </source>
</reference>
<dbReference type="Gene3D" id="2.60.40.10">
    <property type="entry name" value="Immunoglobulins"/>
    <property type="match status" value="1"/>
</dbReference>
<name>A0ABR7QFC3_9FLAO</name>
<proteinExistence type="predicted"/>
<dbReference type="SUPFAM" id="SSF49373">
    <property type="entry name" value="Invasin/intimin cell-adhesion fragments"/>
    <property type="match status" value="1"/>
</dbReference>
<dbReference type="InterPro" id="IPR008964">
    <property type="entry name" value="Invasin/intimin_cell_adhesion"/>
</dbReference>
<comment type="caution">
    <text evidence="2">The sequence shown here is derived from an EMBL/GenBank/DDBJ whole genome shotgun (WGS) entry which is preliminary data.</text>
</comment>
<organism evidence="2 3">
    <name type="scientific">Kordia aestuariivivens</name>
    <dbReference type="NCBI Taxonomy" id="2759037"/>
    <lineage>
        <taxon>Bacteria</taxon>
        <taxon>Pseudomonadati</taxon>
        <taxon>Bacteroidota</taxon>
        <taxon>Flavobacteriia</taxon>
        <taxon>Flavobacteriales</taxon>
        <taxon>Flavobacteriaceae</taxon>
        <taxon>Kordia</taxon>
    </lineage>
</organism>
<accession>A0ABR7QFC3</accession>
<keyword evidence="3" id="KW-1185">Reference proteome</keyword>
<evidence type="ECO:0000313" key="3">
    <source>
        <dbReference type="Proteomes" id="UP000619238"/>
    </source>
</evidence>
<gene>
    <name evidence="2" type="ORF">H2O64_20145</name>
</gene>
<protein>
    <submittedName>
        <fullName evidence="2">Uncharacterized protein</fullName>
    </submittedName>
</protein>
<keyword evidence="1" id="KW-0732">Signal</keyword>